<dbReference type="AlphaFoldDB" id="A0A169BRH4"/>
<accession>A0A169BRH4</accession>
<feature type="domain" description="AB hydrolase-1" evidence="1">
    <location>
        <begin position="24"/>
        <end position="143"/>
    </location>
</feature>
<dbReference type="Proteomes" id="UP000077071">
    <property type="component" value="Chromosome"/>
</dbReference>
<gene>
    <name evidence="2" type="ORF">A6122_0051</name>
</gene>
<dbReference type="SUPFAM" id="SSF53474">
    <property type="entry name" value="alpha/beta-Hydrolases"/>
    <property type="match status" value="1"/>
</dbReference>
<name>A0A169BRH4_9MICO</name>
<dbReference type="GO" id="GO:0003824">
    <property type="term" value="F:catalytic activity"/>
    <property type="evidence" value="ECO:0007669"/>
    <property type="project" value="UniProtKB-ARBA"/>
</dbReference>
<proteinExistence type="predicted"/>
<dbReference type="InterPro" id="IPR050471">
    <property type="entry name" value="AB_hydrolase"/>
</dbReference>
<dbReference type="RefSeq" id="WP_068250145.1">
    <property type="nucleotide sequence ID" value="NZ_CP015515.1"/>
</dbReference>
<organism evidence="2 3">
    <name type="scientific">Rathayibacter tritici</name>
    <dbReference type="NCBI Taxonomy" id="33888"/>
    <lineage>
        <taxon>Bacteria</taxon>
        <taxon>Bacillati</taxon>
        <taxon>Actinomycetota</taxon>
        <taxon>Actinomycetes</taxon>
        <taxon>Micrococcales</taxon>
        <taxon>Microbacteriaceae</taxon>
        <taxon>Rathayibacter</taxon>
    </lineage>
</organism>
<protein>
    <recommendedName>
        <fullName evidence="1">AB hydrolase-1 domain-containing protein</fullName>
    </recommendedName>
</protein>
<dbReference type="STRING" id="33888.A6122_0051"/>
<evidence type="ECO:0000313" key="2">
    <source>
        <dbReference type="EMBL" id="AND15221.1"/>
    </source>
</evidence>
<dbReference type="PANTHER" id="PTHR43433:SF5">
    <property type="entry name" value="AB HYDROLASE-1 DOMAIN-CONTAINING PROTEIN"/>
    <property type="match status" value="1"/>
</dbReference>
<dbReference type="PANTHER" id="PTHR43433">
    <property type="entry name" value="HYDROLASE, ALPHA/BETA FOLD FAMILY PROTEIN"/>
    <property type="match status" value="1"/>
</dbReference>
<dbReference type="KEGG" id="rtn:A6122_0051"/>
<dbReference type="EMBL" id="CP015515">
    <property type="protein sequence ID" value="AND15221.1"/>
    <property type="molecule type" value="Genomic_DNA"/>
</dbReference>
<dbReference type="PATRIC" id="fig|33888.3.peg.55"/>
<reference evidence="2 3" key="1">
    <citation type="submission" date="2016-05" db="EMBL/GenBank/DDBJ databases">
        <title>Complete genome sequence of Rathayibacter tritici NCPPB 1953.</title>
        <authorList>
            <person name="Park J."/>
            <person name="Lee H.-H."/>
            <person name="Lee S.-W."/>
            <person name="Seo Y.-S."/>
        </authorList>
    </citation>
    <scope>NUCLEOTIDE SEQUENCE [LARGE SCALE GENOMIC DNA]</scope>
    <source>
        <strain evidence="2 3">NCPPB 1953</strain>
    </source>
</reference>
<dbReference type="Pfam" id="PF00561">
    <property type="entry name" value="Abhydrolase_1"/>
    <property type="match status" value="1"/>
</dbReference>
<dbReference type="Gene3D" id="3.40.50.1820">
    <property type="entry name" value="alpha/beta hydrolase"/>
    <property type="match status" value="2"/>
</dbReference>
<evidence type="ECO:0000259" key="1">
    <source>
        <dbReference type="Pfam" id="PF00561"/>
    </source>
</evidence>
<dbReference type="InterPro" id="IPR000073">
    <property type="entry name" value="AB_hydrolase_1"/>
</dbReference>
<keyword evidence="3" id="KW-1185">Reference proteome</keyword>
<dbReference type="InterPro" id="IPR029058">
    <property type="entry name" value="AB_hydrolase_fold"/>
</dbReference>
<evidence type="ECO:0000313" key="3">
    <source>
        <dbReference type="Proteomes" id="UP000077071"/>
    </source>
</evidence>
<sequence>MRYRARDGALLHVDEHGAGQGRPFVVIPGEHDRHPSYLGSFASIACTRRVLVLHPRGVGDSGALPAAPDATTAADVEDLRRHLGVDDLDLAAHDSGCRAALLAAAEAPERVAHLLLIAPGTAWLGIDDRAPDLRSEAAAPAPSDAAAAIGDSLRRVDCPAVILGGEDDPVTEVAALAALTALLPRASLAVIESSGHYPWDQTPAEFAVALRASLSAPPPAPPLGRRRPPAATP</sequence>